<reference evidence="2 3" key="1">
    <citation type="submission" date="2018-07" db="EMBL/GenBank/DDBJ databases">
        <authorList>
            <person name="Zhang Y."/>
            <person name="Wang L."/>
            <person name="Ma S."/>
        </authorList>
    </citation>
    <scope>NUCLEOTIDE SEQUENCE [LARGE SCALE GENOMIC DNA]</scope>
    <source>
        <strain evidence="2 3">4-2</strain>
    </source>
</reference>
<dbReference type="Proteomes" id="UP000273516">
    <property type="component" value="Unassembled WGS sequence"/>
</dbReference>
<sequence length="118" mass="13407">MGRSLPSWADEPLDRHQAARALGICSRTLTDRLKQWPYYERRGRKLVFYPEHIRQLREAFKCQDCSSKSEAERGTPPEPLAANAFEKALELATRGKPKNSGRNTKRGSGNVIPMAKRP</sequence>
<comment type="caution">
    <text evidence="2">The sequence shown here is derived from an EMBL/GenBank/DDBJ whole genome shotgun (WGS) entry which is preliminary data.</text>
</comment>
<organism evidence="2 3">
    <name type="scientific">Paracoccus alkanivorans</name>
    <dbReference type="NCBI Taxonomy" id="2116655"/>
    <lineage>
        <taxon>Bacteria</taxon>
        <taxon>Pseudomonadati</taxon>
        <taxon>Pseudomonadota</taxon>
        <taxon>Alphaproteobacteria</taxon>
        <taxon>Rhodobacterales</taxon>
        <taxon>Paracoccaceae</taxon>
        <taxon>Paracoccus</taxon>
    </lineage>
</organism>
<evidence type="ECO:0000313" key="2">
    <source>
        <dbReference type="EMBL" id="RMC37525.1"/>
    </source>
</evidence>
<proteinExistence type="predicted"/>
<protein>
    <submittedName>
        <fullName evidence="2">Uncharacterized protein</fullName>
    </submittedName>
</protein>
<gene>
    <name evidence="2" type="ORF">C9E81_01875</name>
</gene>
<dbReference type="EMBL" id="QOKZ01000001">
    <property type="protein sequence ID" value="RMC37525.1"/>
    <property type="molecule type" value="Genomic_DNA"/>
</dbReference>
<name>A0A3M0MJA6_9RHOB</name>
<evidence type="ECO:0000256" key="1">
    <source>
        <dbReference type="SAM" id="MobiDB-lite"/>
    </source>
</evidence>
<feature type="region of interest" description="Disordered" evidence="1">
    <location>
        <begin position="92"/>
        <end position="118"/>
    </location>
</feature>
<accession>A0A3M0MJA6</accession>
<dbReference type="AlphaFoldDB" id="A0A3M0MJA6"/>
<feature type="compositionally biased region" description="Basic residues" evidence="1">
    <location>
        <begin position="95"/>
        <end position="105"/>
    </location>
</feature>
<evidence type="ECO:0000313" key="3">
    <source>
        <dbReference type="Proteomes" id="UP000273516"/>
    </source>
</evidence>
<keyword evidence="3" id="KW-1185">Reference proteome</keyword>